<reference evidence="1" key="1">
    <citation type="submission" date="2020-05" db="UniProtKB">
        <authorList>
            <consortium name="EnsemblMetazoa"/>
        </authorList>
    </citation>
    <scope>IDENTIFICATION</scope>
    <source>
        <strain evidence="1">MAF</strain>
    </source>
</reference>
<evidence type="ECO:0000313" key="1">
    <source>
        <dbReference type="EnsemblMetazoa" id="AMEM017738-PA"/>
    </source>
</evidence>
<proteinExistence type="predicted"/>
<name>A0A182VN04_ANOME</name>
<dbReference type="VEuPathDB" id="VectorBase:AMEM017738"/>
<sequence>MKQNVGSGPLVVNTDHRTVNKKPRRRYYPWLDHSMEKGGMQEAHLQFIPNILPSRSTVGYNSIRTVDNSEGIEGIDRPPADACPSSKKLFTIGNWMSLRVYPFRHVEQSM</sequence>
<dbReference type="EnsemblMetazoa" id="AMEM017738-RA">
    <property type="protein sequence ID" value="AMEM017738-PA"/>
    <property type="gene ID" value="AMEM017738"/>
</dbReference>
<organism evidence="1 2">
    <name type="scientific">Anopheles merus</name>
    <name type="common">Mosquito</name>
    <dbReference type="NCBI Taxonomy" id="30066"/>
    <lineage>
        <taxon>Eukaryota</taxon>
        <taxon>Metazoa</taxon>
        <taxon>Ecdysozoa</taxon>
        <taxon>Arthropoda</taxon>
        <taxon>Hexapoda</taxon>
        <taxon>Insecta</taxon>
        <taxon>Pterygota</taxon>
        <taxon>Neoptera</taxon>
        <taxon>Endopterygota</taxon>
        <taxon>Diptera</taxon>
        <taxon>Nematocera</taxon>
        <taxon>Culicoidea</taxon>
        <taxon>Culicidae</taxon>
        <taxon>Anophelinae</taxon>
        <taxon>Anopheles</taxon>
    </lineage>
</organism>
<evidence type="ECO:0000313" key="2">
    <source>
        <dbReference type="Proteomes" id="UP000075903"/>
    </source>
</evidence>
<keyword evidence="2" id="KW-1185">Reference proteome</keyword>
<protein>
    <submittedName>
        <fullName evidence="1">Uncharacterized protein</fullName>
    </submittedName>
</protein>
<dbReference type="AlphaFoldDB" id="A0A182VN04"/>
<accession>A0A182VN04</accession>
<dbReference type="Proteomes" id="UP000075903">
    <property type="component" value="Unassembled WGS sequence"/>
</dbReference>